<reference evidence="1" key="1">
    <citation type="submission" date="2019-08" db="EMBL/GenBank/DDBJ databases">
        <authorList>
            <person name="Kucharzyk K."/>
            <person name="Murdoch R.W."/>
            <person name="Higgins S."/>
            <person name="Loffler F."/>
        </authorList>
    </citation>
    <scope>NUCLEOTIDE SEQUENCE</scope>
</reference>
<evidence type="ECO:0000313" key="1">
    <source>
        <dbReference type="EMBL" id="MPL58236.1"/>
    </source>
</evidence>
<protein>
    <submittedName>
        <fullName evidence="1">Uncharacterized protein</fullName>
    </submittedName>
</protein>
<gene>
    <name evidence="1" type="ORF">SDC9_03767</name>
</gene>
<sequence length="89" mass="10880">MAIENFTNIYSRKAIIITNNINNSQLINVIYLNDEEMQTIVGMGSAKYNWHKIGSMKKYYKKSVRRYILNWPFTQHRTVYYYTVYYKYR</sequence>
<comment type="caution">
    <text evidence="1">The sequence shown here is derived from an EMBL/GenBank/DDBJ whole genome shotgun (WGS) entry which is preliminary data.</text>
</comment>
<dbReference type="AlphaFoldDB" id="A0A644SUC1"/>
<name>A0A644SUC1_9ZZZZ</name>
<accession>A0A644SUC1</accession>
<proteinExistence type="predicted"/>
<dbReference type="EMBL" id="VSSQ01000006">
    <property type="protein sequence ID" value="MPL58236.1"/>
    <property type="molecule type" value="Genomic_DNA"/>
</dbReference>
<organism evidence="1">
    <name type="scientific">bioreactor metagenome</name>
    <dbReference type="NCBI Taxonomy" id="1076179"/>
    <lineage>
        <taxon>unclassified sequences</taxon>
        <taxon>metagenomes</taxon>
        <taxon>ecological metagenomes</taxon>
    </lineage>
</organism>